<evidence type="ECO:0000313" key="18">
    <source>
        <dbReference type="EMBL" id="ARU19530.1"/>
    </source>
</evidence>
<dbReference type="Proteomes" id="UP000471678">
    <property type="component" value="Unassembled WGS sequence"/>
</dbReference>
<gene>
    <name evidence="13 16" type="primary">atpF</name>
    <name evidence="27" type="ORF">B5G36_01840</name>
    <name evidence="26" type="ORF">B6U56_03280</name>
    <name evidence="18" type="ORF">B7R82_05810</name>
    <name evidence="17" type="ORF">BHF65_07980</name>
    <name evidence="28" type="ORF">DBP89_01875</name>
    <name evidence="25" type="ORF">FYL06_02435</name>
    <name evidence="24" type="ORF">FYL10_00595</name>
    <name evidence="23" type="ORF">FYL25_00865</name>
    <name evidence="22" type="ORF">GKC33_02060</name>
    <name evidence="21" type="ORF">GKC34_04430</name>
    <name evidence="16" type="ORF">LSJ_0643</name>
    <name evidence="29" type="ORF">O2U02_05660</name>
    <name evidence="19" type="ORF">PV940_03255</name>
    <name evidence="30" type="ORF">QFE45_03280</name>
    <name evidence="20" type="ORF">QYC35_05205</name>
</gene>
<evidence type="ECO:0000256" key="6">
    <source>
        <dbReference type="ARBA" id="ARBA00022781"/>
    </source>
</evidence>
<dbReference type="GO" id="GO:0046933">
    <property type="term" value="F:proton-transporting ATP synthase activity, rotational mechanism"/>
    <property type="evidence" value="ECO:0007669"/>
    <property type="project" value="UniProtKB-UniRule"/>
</dbReference>
<dbReference type="AlphaFoldDB" id="A0A089RUS8"/>
<dbReference type="Proteomes" id="UP000470980">
    <property type="component" value="Unassembled WGS sequence"/>
</dbReference>
<evidence type="ECO:0000313" key="28">
    <source>
        <dbReference type="EMBL" id="PTR98902.1"/>
    </source>
</evidence>
<reference evidence="20" key="13">
    <citation type="submission" date="2023-07" db="EMBL/GenBank/DDBJ databases">
        <title>Complete genome sequence of Ligilactobacillus salivarius SRCM217594 isolated from Gallus gallus domesticus feces.</title>
        <authorList>
            <person name="Yang H.-G."/>
            <person name="Ryu M.-S."/>
            <person name="Ha G.-S."/>
            <person name="Yang H.-J."/>
            <person name="Jeong D.-Y."/>
        </authorList>
    </citation>
    <scope>NUCLEOTIDE SEQUENCE</scope>
    <source>
        <strain evidence="20">SRCM217594</strain>
    </source>
</reference>
<keyword evidence="9 13" id="KW-0472">Membrane</keyword>
<dbReference type="SMR" id="A0A089RUS8"/>
<dbReference type="KEGG" id="lsj:LSJ_0643"/>
<dbReference type="EMBL" id="CP017107">
    <property type="protein sequence ID" value="AOO74157.1"/>
    <property type="molecule type" value="Genomic_DNA"/>
</dbReference>
<evidence type="ECO:0000313" key="41">
    <source>
        <dbReference type="Proteomes" id="UP000471678"/>
    </source>
</evidence>
<evidence type="ECO:0000313" key="42">
    <source>
        <dbReference type="Proteomes" id="UP001224533"/>
    </source>
</evidence>
<evidence type="ECO:0000256" key="4">
    <source>
        <dbReference type="ARBA" id="ARBA00022547"/>
    </source>
</evidence>
<evidence type="ECO:0000256" key="2">
    <source>
        <dbReference type="ARBA" id="ARBA00022448"/>
    </source>
</evidence>
<dbReference type="Proteomes" id="UP000094723">
    <property type="component" value="Chromosome"/>
</dbReference>
<keyword evidence="16" id="KW-0378">Hydrolase</keyword>
<dbReference type="EMBL" id="CP007646">
    <property type="protein sequence ID" value="AIR10337.1"/>
    <property type="molecule type" value="Genomic_DNA"/>
</dbReference>
<dbReference type="Proteomes" id="UP001174888">
    <property type="component" value="Unassembled WGS sequence"/>
</dbReference>
<evidence type="ECO:0000256" key="8">
    <source>
        <dbReference type="ARBA" id="ARBA00023065"/>
    </source>
</evidence>
<evidence type="ECO:0000313" key="19">
    <source>
        <dbReference type="EMBL" id="MDF4186051.1"/>
    </source>
</evidence>
<dbReference type="InterPro" id="IPR028987">
    <property type="entry name" value="ATP_synth_B-like_membr_sf"/>
</dbReference>
<dbReference type="GO" id="GO:0005886">
    <property type="term" value="C:plasma membrane"/>
    <property type="evidence" value="ECO:0007669"/>
    <property type="project" value="UniProtKB-SubCell"/>
</dbReference>
<evidence type="ECO:0000313" key="22">
    <source>
        <dbReference type="EMBL" id="MSE07544.1"/>
    </source>
</evidence>
<dbReference type="RefSeq" id="WP_003699938.1">
    <property type="nucleotide sequence ID" value="NZ_CABMGV010000001.1"/>
</dbReference>
<evidence type="ECO:0000313" key="30">
    <source>
        <dbReference type="EMBL" id="WII29137.1"/>
    </source>
</evidence>
<evidence type="ECO:0000313" key="21">
    <source>
        <dbReference type="EMBL" id="MSE05090.1"/>
    </source>
</evidence>
<sequence length="175" mass="19731">MNTTFLLSATEQGVAWGDFIFYIVTFLILLALVKKFAWTPITDMMEKRATKISNDIDSAEQARQKAEELVEKRDLALKNSRSEASQIIDRAKKNGEQQKANIVSSAHEEVQTMKANAKKDIQQERQEALDSVKNDVAELSIEIASKIIRKELTADDQKALVDSYIEGLGKQNETR</sequence>
<dbReference type="OMA" id="ILAWFTM"/>
<dbReference type="Pfam" id="PF00430">
    <property type="entry name" value="ATP-synt_B"/>
    <property type="match status" value="1"/>
</dbReference>
<dbReference type="InterPro" id="IPR002146">
    <property type="entry name" value="ATP_synth_b/b'su_bac/chlpt"/>
</dbReference>
<comment type="function">
    <text evidence="13">Component of the F(0) channel, it forms part of the peripheral stalk, linking F(1) to F(0).</text>
</comment>
<dbReference type="Proteomes" id="UP000196255">
    <property type="component" value="Unassembled WGS sequence"/>
</dbReference>
<dbReference type="Proteomes" id="UP000192575">
    <property type="component" value="Unassembled WGS sequence"/>
</dbReference>
<evidence type="ECO:0000313" key="25">
    <source>
        <dbReference type="EMBL" id="MYZ65819.1"/>
    </source>
</evidence>
<dbReference type="Proteomes" id="UP000244552">
    <property type="component" value="Unassembled WGS sequence"/>
</dbReference>
<evidence type="ECO:0000256" key="11">
    <source>
        <dbReference type="ARBA" id="ARBA00025198"/>
    </source>
</evidence>
<keyword evidence="15" id="KW-0175">Coiled coil</keyword>
<dbReference type="EMBL" id="VSTR01000001">
    <property type="protein sequence ID" value="MYY72194.1"/>
    <property type="molecule type" value="Genomic_DNA"/>
</dbReference>
<keyword evidence="8 13" id="KW-0406">Ion transport</keyword>
<evidence type="ECO:0000313" key="34">
    <source>
        <dbReference type="Proteomes" id="UP000195378"/>
    </source>
</evidence>
<feature type="coiled-coil region" evidence="15">
    <location>
        <begin position="49"/>
        <end position="79"/>
    </location>
</feature>
<reference evidence="37 38" key="8">
    <citation type="submission" date="2019-11" db="EMBL/GenBank/DDBJ databases">
        <title>Draft Genome Sequence of Plant Growth-Promoting Rhizosphere-Associated Bacteria.</title>
        <authorList>
            <person name="Vasilyev I.Y."/>
            <person name="Radchenko V."/>
            <person name="Ilnitskaya E.V."/>
        </authorList>
    </citation>
    <scope>NUCLEOTIDE SEQUENCE [LARGE SCALE GENOMIC DNA]</scope>
    <source>
        <strain evidence="22 38">VRA_01-1sq_f</strain>
        <strain evidence="21 37">VRA_1sq_f</strain>
    </source>
</reference>
<evidence type="ECO:0000313" key="39">
    <source>
        <dbReference type="Proteomes" id="UP000470980"/>
    </source>
</evidence>
<comment type="subcellular location">
    <subcellularLocation>
        <location evidence="13">Cell membrane</location>
        <topology evidence="13">Single-pass membrane protein</topology>
    </subcellularLocation>
    <subcellularLocation>
        <location evidence="12">Endomembrane system</location>
        <topology evidence="12">Single-pass membrane protein</topology>
    </subcellularLocation>
</comment>
<comment type="subunit">
    <text evidence="13">F-type ATPases have 2 components, F(1) - the catalytic core - and F(0) - the membrane proton channel. F(1) has five subunits: alpha(3), beta(3), gamma(1), delta(1), epsilon(1). F(0) has three main subunits: a(1), b(2) and c(10-14). The alpha and beta chains form an alternating ring which encloses part of the gamma chain. F(1) is attached to F(0) by a central stalk formed by the gamma and epsilon chains, while a peripheral stalk is formed by the delta and b chains.</text>
</comment>
<dbReference type="EMBL" id="NBEF01000015">
    <property type="protein sequence ID" value="OQQ91067.1"/>
    <property type="molecule type" value="Genomic_DNA"/>
</dbReference>
<dbReference type="EMBL" id="JARKHV010000002">
    <property type="protein sequence ID" value="MDF4186051.1"/>
    <property type="molecule type" value="Genomic_DNA"/>
</dbReference>
<dbReference type="EMBL" id="WKKX01000042">
    <property type="protein sequence ID" value="MSE07544.1"/>
    <property type="molecule type" value="Genomic_DNA"/>
</dbReference>
<dbReference type="EMBL" id="VSTU01000002">
    <property type="protein sequence ID" value="MYZ65819.1"/>
    <property type="molecule type" value="Genomic_DNA"/>
</dbReference>
<accession>A0A089RUS8</accession>
<evidence type="ECO:0000313" key="40">
    <source>
        <dbReference type="Proteomes" id="UP000471300"/>
    </source>
</evidence>
<dbReference type="Proteomes" id="UP001231316">
    <property type="component" value="Chromosome"/>
</dbReference>
<evidence type="ECO:0000256" key="1">
    <source>
        <dbReference type="ARBA" id="ARBA00005513"/>
    </source>
</evidence>
<dbReference type="Proteomes" id="UP001213566">
    <property type="component" value="Unassembled WGS sequence"/>
</dbReference>
<reference evidence="27" key="6">
    <citation type="journal article" date="2018" name="BMC Genomics">
        <title>Whole genome sequencing and function prediction of 133 gut anaerobes isolated from chicken caecum in pure cultures.</title>
        <authorList>
            <person name="Medvecky M."/>
            <person name="Cejkova D."/>
            <person name="Polansky O."/>
            <person name="Karasova D."/>
            <person name="Kubasova T."/>
            <person name="Cizek A."/>
            <person name="Rychlik I."/>
        </authorList>
    </citation>
    <scope>NUCLEOTIDE SEQUENCE</scope>
    <source>
        <strain evidence="27">An84</strain>
    </source>
</reference>
<dbReference type="EMBL" id="NFHF01000003">
    <property type="protein sequence ID" value="OUN19279.1"/>
    <property type="molecule type" value="Genomic_DNA"/>
</dbReference>
<evidence type="ECO:0000313" key="29">
    <source>
        <dbReference type="EMBL" id="WHS16991.1"/>
    </source>
</evidence>
<reference evidence="16 31" key="1">
    <citation type="journal article" date="2014" name="BMC Genomics">
        <title>Unusual genome complexity in Lactobacillus salivarius JCM1046.</title>
        <authorList>
            <person name="Raftis E.J."/>
            <person name="Forde B.M."/>
            <person name="Claesson M.J."/>
            <person name="O'Toole P.W."/>
        </authorList>
    </citation>
    <scope>NUCLEOTIDE SEQUENCE [LARGE SCALE GENOMIC DNA]</scope>
    <source>
        <strain evidence="16 31">JCM1046</strain>
    </source>
</reference>
<evidence type="ECO:0000313" key="26">
    <source>
        <dbReference type="EMBL" id="OQQ91067.1"/>
    </source>
</evidence>
<dbReference type="GO" id="GO:0046961">
    <property type="term" value="F:proton-transporting ATPase activity, rotational mechanism"/>
    <property type="evidence" value="ECO:0007669"/>
    <property type="project" value="TreeGrafter"/>
</dbReference>
<dbReference type="PANTHER" id="PTHR33445:SF1">
    <property type="entry name" value="ATP SYNTHASE SUBUNIT B"/>
    <property type="match status" value="1"/>
</dbReference>
<dbReference type="Proteomes" id="UP000029488">
    <property type="component" value="Chromosome"/>
</dbReference>
<reference evidence="19" key="11">
    <citation type="submission" date="2023-02" db="EMBL/GenBank/DDBJ databases">
        <title>Draft Whole-Genome Sequences of competitive exclusion Lactobacillus salivarius strains for Poultry.</title>
        <authorList>
            <person name="Ma L.M."/>
            <person name="Lopez-Guerra N."/>
            <person name="Zhang G."/>
        </authorList>
    </citation>
    <scope>NUCLEOTIDE SEQUENCE</scope>
    <source>
        <strain evidence="19">Salm-9</strain>
    </source>
</reference>
<organism evidence="16 31">
    <name type="scientific">Ligilactobacillus salivarius</name>
    <dbReference type="NCBI Taxonomy" id="1624"/>
    <lineage>
        <taxon>Bacteria</taxon>
        <taxon>Bacillati</taxon>
        <taxon>Bacillota</taxon>
        <taxon>Bacilli</taxon>
        <taxon>Lactobacillales</taxon>
        <taxon>Lactobacillaceae</taxon>
        <taxon>Ligilactobacillus</taxon>
    </lineage>
</organism>
<keyword evidence="7 13" id="KW-1133">Transmembrane helix</keyword>
<evidence type="ECO:0000313" key="38">
    <source>
        <dbReference type="Proteomes" id="UP000467635"/>
    </source>
</evidence>
<dbReference type="PANTHER" id="PTHR33445">
    <property type="entry name" value="ATP SYNTHASE SUBUNIT B', CHLOROPLASTIC"/>
    <property type="match status" value="1"/>
</dbReference>
<evidence type="ECO:0000313" key="17">
    <source>
        <dbReference type="EMBL" id="AOO74157.1"/>
    </source>
</evidence>
<reference evidence="17 32" key="2">
    <citation type="submission" date="2016-09" db="EMBL/GenBank/DDBJ databases">
        <title>Complete Genome Sequence of Lactobacillus salivarius Jin.</title>
        <authorList>
            <person name="Jin N."/>
            <person name="Li C."/>
            <person name="Wang M."/>
            <person name="Ren D."/>
            <person name="Di Y."/>
            <person name="Pan R."/>
            <person name="Du S."/>
            <person name="Lu H."/>
            <person name="Li X."/>
            <person name="Tian M."/>
        </authorList>
    </citation>
    <scope>NUCLEOTIDE SEQUENCE [LARGE SCALE GENOMIC DNA]</scope>
    <source>
        <strain evidence="17 32">CICC 23174</strain>
    </source>
</reference>
<evidence type="ECO:0000313" key="31">
    <source>
        <dbReference type="Proteomes" id="UP000029488"/>
    </source>
</evidence>
<keyword evidence="2 13" id="KW-0813">Transport</keyword>
<evidence type="ECO:0000313" key="16">
    <source>
        <dbReference type="EMBL" id="AIR10337.1"/>
    </source>
</evidence>
<comment type="function">
    <text evidence="11 13">F(1)F(0) ATP synthase produces ATP from ADP in the presence of a proton or sodium gradient. F-type ATPases consist of two structural domains, F(1) containing the extramembraneous catalytic core and F(0) containing the membrane proton channel, linked together by a central stalk and a peripheral stalk. During catalysis, ATP synthesis in the catalytic domain of F(1) is coupled via a rotary mechanism of the central stalk subunits to proton translocation.</text>
</comment>
<evidence type="ECO:0000313" key="35">
    <source>
        <dbReference type="Proteomes" id="UP000196255"/>
    </source>
</evidence>
<reference evidence="35" key="5">
    <citation type="submission" date="2017-04" db="EMBL/GenBank/DDBJ databases">
        <title>Function of individual gut microbiota members based on whole genome sequencing of pure cultures obtained from chicken caecum.</title>
        <authorList>
            <person name="Medvecky M."/>
            <person name="Cejkova D."/>
            <person name="Polansky O."/>
            <person name="Karasova D."/>
            <person name="Kubasova T."/>
            <person name="Cizek A."/>
            <person name="Rychlik I."/>
        </authorList>
    </citation>
    <scope>NUCLEOTIDE SEQUENCE [LARGE SCALE GENOMIC DNA]</scope>
    <source>
        <strain evidence="35">An84</strain>
    </source>
</reference>
<protein>
    <recommendedName>
        <fullName evidence="13">ATP synthase subunit b</fullName>
    </recommendedName>
    <alternativeName>
        <fullName evidence="13">ATP synthase F(0) sector subunit b</fullName>
    </alternativeName>
    <alternativeName>
        <fullName evidence="13">ATPase subunit I</fullName>
    </alternativeName>
    <alternativeName>
        <fullName evidence="13">F-type ATPase subunit b</fullName>
        <shortName evidence="13">F-ATPase subunit b</shortName>
    </alternativeName>
</protein>
<dbReference type="Proteomes" id="UP001224533">
    <property type="component" value="Chromosome"/>
</dbReference>
<dbReference type="GO" id="GO:0012505">
    <property type="term" value="C:endomembrane system"/>
    <property type="evidence" value="ECO:0007669"/>
    <property type="project" value="UniProtKB-SubCell"/>
</dbReference>
<keyword evidence="5 13" id="KW-0812">Transmembrane</keyword>
<keyword evidence="4 13" id="KW-0138">CF(0)</keyword>
<dbReference type="Proteomes" id="UP000471300">
    <property type="component" value="Unassembled WGS sequence"/>
</dbReference>
<evidence type="ECO:0000256" key="14">
    <source>
        <dbReference type="RuleBase" id="RU003848"/>
    </source>
</evidence>
<evidence type="ECO:0000256" key="9">
    <source>
        <dbReference type="ARBA" id="ARBA00023136"/>
    </source>
</evidence>
<dbReference type="CDD" id="cd06503">
    <property type="entry name" value="ATP-synt_Fo_b"/>
    <property type="match status" value="1"/>
</dbReference>
<dbReference type="Proteomes" id="UP000437575">
    <property type="component" value="Unassembled WGS sequence"/>
</dbReference>
<evidence type="ECO:0000256" key="10">
    <source>
        <dbReference type="ARBA" id="ARBA00023310"/>
    </source>
</evidence>
<reference evidence="30" key="12">
    <citation type="submission" date="2023-04" db="EMBL/GenBank/DDBJ databases">
        <title>Four porcine-derived lactic acid bacteria strains analyses and their evaluation as potential probiotics based on genomics.</title>
        <authorList>
            <person name="Niu D."/>
        </authorList>
    </citation>
    <scope>NUCLEOTIDE SEQUENCE</scope>
    <source>
        <strain evidence="30">ZSA5</strain>
    </source>
</reference>
<evidence type="ECO:0000256" key="7">
    <source>
        <dbReference type="ARBA" id="ARBA00022989"/>
    </source>
</evidence>
<evidence type="ECO:0000256" key="12">
    <source>
        <dbReference type="ARBA" id="ARBA00037847"/>
    </source>
</evidence>
<evidence type="ECO:0000256" key="5">
    <source>
        <dbReference type="ARBA" id="ARBA00022692"/>
    </source>
</evidence>
<reference evidence="26 33" key="3">
    <citation type="submission" date="2017-03" db="EMBL/GenBank/DDBJ databases">
        <title>Phylogenomics and comparative genomics of Lactobacillus salivarius, a mammalian gut commensal.</title>
        <authorList>
            <person name="Harris H.M."/>
        </authorList>
    </citation>
    <scope>NUCLEOTIDE SEQUENCE [LARGE SCALE GENOMIC DNA]</scope>
    <source>
        <strain evidence="26 33">JCM 1047</strain>
    </source>
</reference>
<keyword evidence="6 13" id="KW-0375">Hydrogen ion transport</keyword>
<dbReference type="GO" id="GO:0016787">
    <property type="term" value="F:hydrolase activity"/>
    <property type="evidence" value="ECO:0007669"/>
    <property type="project" value="UniProtKB-KW"/>
</dbReference>
<dbReference type="Proteomes" id="UP000467635">
    <property type="component" value="Unassembled WGS sequence"/>
</dbReference>
<evidence type="ECO:0000313" key="36">
    <source>
        <dbReference type="Proteomes" id="UP000244552"/>
    </source>
</evidence>
<keyword evidence="10 13" id="KW-0066">ATP synthesis</keyword>
<name>A0A089RUS8_9LACO</name>
<dbReference type="EMBL" id="QAGV01000001">
    <property type="protein sequence ID" value="PTR98902.1"/>
    <property type="molecule type" value="Genomic_DNA"/>
</dbReference>
<evidence type="ECO:0000313" key="32">
    <source>
        <dbReference type="Proteomes" id="UP000094723"/>
    </source>
</evidence>
<evidence type="ECO:0000256" key="13">
    <source>
        <dbReference type="HAMAP-Rule" id="MF_01398"/>
    </source>
</evidence>
<proteinExistence type="inferred from homology"/>
<keyword evidence="3 13" id="KW-1003">Cell membrane</keyword>
<evidence type="ECO:0000256" key="3">
    <source>
        <dbReference type="ARBA" id="ARBA00022475"/>
    </source>
</evidence>
<evidence type="ECO:0000313" key="37">
    <source>
        <dbReference type="Proteomes" id="UP000437575"/>
    </source>
</evidence>
<dbReference type="NCBIfam" id="TIGR01144">
    <property type="entry name" value="ATP_synt_b"/>
    <property type="match status" value="1"/>
</dbReference>
<dbReference type="EMBL" id="CP020858">
    <property type="protein sequence ID" value="ARU19530.1"/>
    <property type="molecule type" value="Genomic_DNA"/>
</dbReference>
<evidence type="ECO:0000256" key="15">
    <source>
        <dbReference type="SAM" id="Coils"/>
    </source>
</evidence>
<dbReference type="InterPro" id="IPR005864">
    <property type="entry name" value="ATP_synth_F0_bsu_bac"/>
</dbReference>
<dbReference type="EMBL" id="CP123971">
    <property type="protein sequence ID" value="WII29137.1"/>
    <property type="molecule type" value="Genomic_DNA"/>
</dbReference>
<evidence type="ECO:0000313" key="24">
    <source>
        <dbReference type="EMBL" id="MYY72194.1"/>
    </source>
</evidence>
<evidence type="ECO:0000313" key="27">
    <source>
        <dbReference type="EMBL" id="OUN19279.1"/>
    </source>
</evidence>
<dbReference type="EMBL" id="JAUIQT010000001">
    <property type="protein sequence ID" value="MDN4833633.1"/>
    <property type="molecule type" value="Genomic_DNA"/>
</dbReference>
<evidence type="ECO:0000313" key="23">
    <source>
        <dbReference type="EMBL" id="MYY63999.1"/>
    </source>
</evidence>
<dbReference type="Gene3D" id="6.10.250.1580">
    <property type="match status" value="1"/>
</dbReference>
<dbReference type="EMBL" id="CP114509">
    <property type="protein sequence ID" value="WHS16991.1"/>
    <property type="molecule type" value="Genomic_DNA"/>
</dbReference>
<reference evidence="29 42" key="10">
    <citation type="submission" date="2022-12" db="EMBL/GenBank/DDBJ databases">
        <title>Assessment of beneficial effects and identification of host adaptation-associated genes of Ligilactobacillus salivarius isolated from Meles meles.</title>
        <authorList>
            <person name="Wang Y."/>
        </authorList>
    </citation>
    <scope>NUCLEOTIDE SEQUENCE [LARGE SCALE GENOMIC DNA]</scope>
    <source>
        <strain evidence="29 42">S35</strain>
    </source>
</reference>
<dbReference type="HAMAP" id="MF_01398">
    <property type="entry name" value="ATP_synth_b_bprime"/>
    <property type="match status" value="1"/>
</dbReference>
<evidence type="ECO:0000313" key="33">
    <source>
        <dbReference type="Proteomes" id="UP000192575"/>
    </source>
</evidence>
<dbReference type="GeneID" id="89465387"/>
<dbReference type="InterPro" id="IPR050059">
    <property type="entry name" value="ATP_synthase_B_chain"/>
</dbReference>
<dbReference type="Proteomes" id="UP000195378">
    <property type="component" value="Chromosome"/>
</dbReference>
<dbReference type="EMBL" id="VSUB01000001">
    <property type="protein sequence ID" value="MYY63999.1"/>
    <property type="molecule type" value="Genomic_DNA"/>
</dbReference>
<reference evidence="28 36" key="7">
    <citation type="journal article" date="2018" name="Genome Announc.">
        <title>Fifty-Six Draft Genome Sequences of 10 Lactobacillus Species from 22 Commercial Dietary Supplements.</title>
        <authorList>
            <person name="Gangiredla J."/>
            <person name="Barnaba T.J."/>
            <person name="Mammel M.K."/>
            <person name="Lacher D.W."/>
            <person name="Elkins C.A."/>
            <person name="Lampel K.A."/>
            <person name="Whitehouse C.A."/>
            <person name="Tartera C."/>
        </authorList>
    </citation>
    <scope>NUCLEOTIDE SEQUENCE [LARGE SCALE GENOMIC DNA]</scope>
    <source>
        <strain evidence="28 36">DS11_12</strain>
    </source>
</reference>
<dbReference type="SUPFAM" id="SSF81573">
    <property type="entry name" value="F1F0 ATP synthase subunit B, membrane domain"/>
    <property type="match status" value="1"/>
</dbReference>
<dbReference type="GO" id="GO:0045259">
    <property type="term" value="C:proton-transporting ATP synthase complex"/>
    <property type="evidence" value="ECO:0007669"/>
    <property type="project" value="UniProtKB-KW"/>
</dbReference>
<comment type="similarity">
    <text evidence="1 13 14">Belongs to the ATPase B chain family.</text>
</comment>
<feature type="transmembrane region" description="Helical" evidence="13">
    <location>
        <begin position="20"/>
        <end position="38"/>
    </location>
</feature>
<reference evidence="39 40" key="9">
    <citation type="journal article" date="2020" name="Food Funct.">
        <title>Screening of Lactobacillus salivarius strains from the feces of Chinese populations and the evaluation of their effects against intestinal inflammation in mice.</title>
        <authorList>
            <person name="Zhai Q."/>
            <person name="Shen X."/>
            <person name="Cen S."/>
            <person name="Zhang C."/>
            <person name="Tian F."/>
            <person name="Zhao J."/>
            <person name="Zhang H."/>
            <person name="Xue Y."/>
            <person name="Chen W."/>
        </authorList>
    </citation>
    <scope>NUCLEOTIDE SEQUENCE [LARGE SCALE GENOMIC DNA]</scope>
    <source>
        <strain evidence="23 41">FYNDL5_1.scaf</strain>
        <strain evidence="25 40">FZJTZ28M4.scaf</strain>
        <strain evidence="24 39">FZJTZ9M6.scaf</strain>
    </source>
</reference>
<dbReference type="EMBL" id="WKKZ01000127">
    <property type="protein sequence ID" value="MSE05090.1"/>
    <property type="molecule type" value="Genomic_DNA"/>
</dbReference>
<evidence type="ECO:0000313" key="20">
    <source>
        <dbReference type="EMBL" id="MDN4833633.1"/>
    </source>
</evidence>
<reference evidence="18 34" key="4">
    <citation type="submission" date="2017-04" db="EMBL/GenBank/DDBJ databases">
        <title>Complete genome sequence of Lactobacillus salivarius ZLS006, a probiotic strain isolated from healthy piglet.</title>
        <authorList>
            <person name="Zhang D."/>
        </authorList>
    </citation>
    <scope>NUCLEOTIDE SEQUENCE [LARGE SCALE GENOMIC DNA]</scope>
    <source>
        <strain evidence="18 34">ZLS006</strain>
    </source>
</reference>